<proteinExistence type="predicted"/>
<dbReference type="EMBL" id="ML995493">
    <property type="protein sequence ID" value="KAF2139324.1"/>
    <property type="molecule type" value="Genomic_DNA"/>
</dbReference>
<sequence length="1176" mass="131633">MHHSAMATIHDDIALAGGLGGDRSVSDETSAATRDDPRVPEAAYLPRSASYTYLPQVKDISYEDPSRVELKGRISEAELRATDTGAEDGASYASSGDSTPESEQGNTAEAARLKPSSPPPQTRRLSLSRFRSTSSRNTKAEAAQTKNKEAKETTPTIAEASTPKRSLTQLRRKSWVPSSQNFSPTKVQEEGDVNAPRPSPEKRRSFISTARRKSILVRKDSDTPAAEGDKTPDSPKVSRKGTVLTKRPRKPSNAHLKELDPEDLSPTTSQSLPTSPTLPPIPRVSSIPSIGKSFSTDRLPSLVRSPPSSDSIPPLPQLQISSERLKTFTMEAPRKKDELWNTFRSLDSDYQKFQSKSISLKANVVRSSLMPFLRTYAEHPSNNKLRPEDLDRRVNILSKWWTGLLEMVHGKNNQSISGTDRPAIFDGIVGIMERPEWRLYPSPFCPLAHRQATALAPRSNSPTSASSSSESEFLTESVYHNVRNIFVQNLTAQMTFVVDKMSLRSIQATLVSFSGKTCAYAFFFCPGFAEILIRLWTPSLDSMRRVMDECKVPRQAKAKLEESAKRLVPAFPPHLHPMAFTDPLKIFRELRKPAAFPLGTASLPWHGAWVKRWKGTESDLFYVFAKYFHVLAAEFLPDDTPAIDRLCVPGLVMVHAQILSNLDDTLHRHVAMAHQPTPPPPQPEADPHSPAAITFDDVLDPDASASAIPIPPANATRLMAENRLIMLLRDFLSARNSHLVLAPHMFAEAFSHVLQAGARRVKMFDYTSHYTLCDFLEEALGLMLRYEHAEDKDFLDWSFWITVFKRMANCHHNMTEMRLYSLLYSIWGTVVEDSIRKAQLCLEFLLDPEFFESKFNHWCPMVRAYYMRLLCWRIARFDGENREHDLAIFARFEGCLQRVWSHFLYLQETAHAKNAVLPSTAPCNPAPGRRFLIMRTDAPLSPTNGPFLSFDGIISNPSNDKSKPASQIQDSDMRPASSLSIASDGSDLEQEDTGKRRWSVLRNLISFPKSRSKSRSPGPPSNRQEEKDATSPNGTDIPDEPEKEKTKETIVTPPHRSYCFRFSLEYVDKRFQSPGNLRLMQPRLPAPAQIFLHSPDKPDAAIGDEDMPIALPKVTSAKPEGAAATSSKYAGRALGEWQIVVGECQSFFDRRKNEGVPNNKCVETPTLGVEVFRRPG</sequence>
<feature type="compositionally biased region" description="Polar residues" evidence="1">
    <location>
        <begin position="176"/>
        <end position="186"/>
    </location>
</feature>
<evidence type="ECO:0000256" key="1">
    <source>
        <dbReference type="SAM" id="MobiDB-lite"/>
    </source>
</evidence>
<dbReference type="AlphaFoldDB" id="A0A6A6B7Z3"/>
<name>A0A6A6B7Z3_9PEZI</name>
<evidence type="ECO:0000313" key="2">
    <source>
        <dbReference type="EMBL" id="KAF2139324.1"/>
    </source>
</evidence>
<dbReference type="PANTHER" id="PTHR37988:SF1">
    <property type="entry name" value="UPF0592 MEMBRANE PROTEIN C7D4.03C"/>
    <property type="match status" value="1"/>
</dbReference>
<dbReference type="InterPro" id="IPR013887">
    <property type="entry name" value="UPF0592"/>
</dbReference>
<accession>A0A6A6B7Z3</accession>
<dbReference type="PANTHER" id="PTHR37988">
    <property type="entry name" value="UPF0592 MEMBRANE PROTEIN C7D4.03C"/>
    <property type="match status" value="1"/>
</dbReference>
<feature type="compositionally biased region" description="Polar residues" evidence="1">
    <location>
        <begin position="955"/>
        <end position="970"/>
    </location>
</feature>
<gene>
    <name evidence="2" type="ORF">K452DRAFT_75290</name>
</gene>
<feature type="region of interest" description="Disordered" evidence="1">
    <location>
        <begin position="73"/>
        <end position="292"/>
    </location>
</feature>
<evidence type="ECO:0000313" key="3">
    <source>
        <dbReference type="Proteomes" id="UP000799438"/>
    </source>
</evidence>
<protein>
    <recommendedName>
        <fullName evidence="4">DUF1765-domain-containing protein</fullName>
    </recommendedName>
</protein>
<feature type="compositionally biased region" description="Low complexity" evidence="1">
    <location>
        <begin position="264"/>
        <end position="275"/>
    </location>
</feature>
<feature type="compositionally biased region" description="Basic and acidic residues" evidence="1">
    <location>
        <begin position="217"/>
        <end position="233"/>
    </location>
</feature>
<organism evidence="2 3">
    <name type="scientific">Aplosporella prunicola CBS 121167</name>
    <dbReference type="NCBI Taxonomy" id="1176127"/>
    <lineage>
        <taxon>Eukaryota</taxon>
        <taxon>Fungi</taxon>
        <taxon>Dikarya</taxon>
        <taxon>Ascomycota</taxon>
        <taxon>Pezizomycotina</taxon>
        <taxon>Dothideomycetes</taxon>
        <taxon>Dothideomycetes incertae sedis</taxon>
        <taxon>Botryosphaeriales</taxon>
        <taxon>Aplosporellaceae</taxon>
        <taxon>Aplosporella</taxon>
    </lineage>
</organism>
<feature type="compositionally biased region" description="Low complexity" evidence="1">
    <location>
        <begin position="297"/>
        <end position="312"/>
    </location>
</feature>
<feature type="compositionally biased region" description="Polar residues" evidence="1">
    <location>
        <begin position="92"/>
        <end position="107"/>
    </location>
</feature>
<feature type="region of interest" description="Disordered" evidence="1">
    <location>
        <begin position="297"/>
        <end position="316"/>
    </location>
</feature>
<dbReference type="GeneID" id="54304607"/>
<dbReference type="Proteomes" id="UP000799438">
    <property type="component" value="Unassembled WGS sequence"/>
</dbReference>
<feature type="region of interest" description="Disordered" evidence="1">
    <location>
        <begin position="673"/>
        <end position="692"/>
    </location>
</feature>
<evidence type="ECO:0008006" key="4">
    <source>
        <dbReference type="Google" id="ProtNLM"/>
    </source>
</evidence>
<feature type="region of interest" description="Disordered" evidence="1">
    <location>
        <begin position="1008"/>
        <end position="1051"/>
    </location>
</feature>
<feature type="region of interest" description="Disordered" evidence="1">
    <location>
        <begin position="1"/>
        <end position="48"/>
    </location>
</feature>
<dbReference type="OrthoDB" id="296767at2759"/>
<keyword evidence="3" id="KW-1185">Reference proteome</keyword>
<reference evidence="2" key="1">
    <citation type="journal article" date="2020" name="Stud. Mycol.">
        <title>101 Dothideomycetes genomes: a test case for predicting lifestyles and emergence of pathogens.</title>
        <authorList>
            <person name="Haridas S."/>
            <person name="Albert R."/>
            <person name="Binder M."/>
            <person name="Bloem J."/>
            <person name="Labutti K."/>
            <person name="Salamov A."/>
            <person name="Andreopoulos B."/>
            <person name="Baker S."/>
            <person name="Barry K."/>
            <person name="Bills G."/>
            <person name="Bluhm B."/>
            <person name="Cannon C."/>
            <person name="Castanera R."/>
            <person name="Culley D."/>
            <person name="Daum C."/>
            <person name="Ezra D."/>
            <person name="Gonzalez J."/>
            <person name="Henrissat B."/>
            <person name="Kuo A."/>
            <person name="Liang C."/>
            <person name="Lipzen A."/>
            <person name="Lutzoni F."/>
            <person name="Magnuson J."/>
            <person name="Mondo S."/>
            <person name="Nolan M."/>
            <person name="Ohm R."/>
            <person name="Pangilinan J."/>
            <person name="Park H.-J."/>
            <person name="Ramirez L."/>
            <person name="Alfaro M."/>
            <person name="Sun H."/>
            <person name="Tritt A."/>
            <person name="Yoshinaga Y."/>
            <person name="Zwiers L.-H."/>
            <person name="Turgeon B."/>
            <person name="Goodwin S."/>
            <person name="Spatafora J."/>
            <person name="Crous P."/>
            <person name="Grigoriev I."/>
        </authorList>
    </citation>
    <scope>NUCLEOTIDE SEQUENCE</scope>
    <source>
        <strain evidence="2">CBS 121167</strain>
    </source>
</reference>
<feature type="region of interest" description="Disordered" evidence="1">
    <location>
        <begin position="949"/>
        <end position="995"/>
    </location>
</feature>
<dbReference type="RefSeq" id="XP_033395037.1">
    <property type="nucleotide sequence ID" value="XM_033547100.1"/>
</dbReference>
<feature type="compositionally biased region" description="Low complexity" evidence="1">
    <location>
        <begin position="122"/>
        <end position="136"/>
    </location>
</feature>
<dbReference type="Pfam" id="PF08578">
    <property type="entry name" value="DUF1765"/>
    <property type="match status" value="1"/>
</dbReference>